<organism evidence="9">
    <name type="scientific">mine drainage metagenome</name>
    <dbReference type="NCBI Taxonomy" id="410659"/>
    <lineage>
        <taxon>unclassified sequences</taxon>
        <taxon>metagenomes</taxon>
        <taxon>ecological metagenomes</taxon>
    </lineage>
</organism>
<accession>A0A1J5TMF2</accession>
<dbReference type="InterPro" id="IPR012910">
    <property type="entry name" value="Plug_dom"/>
</dbReference>
<feature type="domain" description="TonB-dependent receptor-like beta-barrel" evidence="7">
    <location>
        <begin position="258"/>
        <end position="656"/>
    </location>
</feature>
<evidence type="ECO:0000313" key="9">
    <source>
        <dbReference type="EMBL" id="OIR13190.1"/>
    </source>
</evidence>
<proteinExistence type="predicted"/>
<dbReference type="Gene3D" id="2.170.130.10">
    <property type="entry name" value="TonB-dependent receptor, plug domain"/>
    <property type="match status" value="1"/>
</dbReference>
<dbReference type="GO" id="GO:0015344">
    <property type="term" value="F:siderophore uptake transmembrane transporter activity"/>
    <property type="evidence" value="ECO:0007669"/>
    <property type="project" value="TreeGrafter"/>
</dbReference>
<keyword evidence="4" id="KW-0798">TonB box</keyword>
<dbReference type="GO" id="GO:0009279">
    <property type="term" value="C:cell outer membrane"/>
    <property type="evidence" value="ECO:0007669"/>
    <property type="project" value="UniProtKB-SubCell"/>
</dbReference>
<evidence type="ECO:0000259" key="7">
    <source>
        <dbReference type="Pfam" id="PF00593"/>
    </source>
</evidence>
<keyword evidence="9" id="KW-0675">Receptor</keyword>
<feature type="domain" description="TonB-dependent receptor plug" evidence="8">
    <location>
        <begin position="51"/>
        <end position="157"/>
    </location>
</feature>
<sequence length="691" mass="77751">MRVKLFFYFLFTCIFYYSFAQQRNIDSAKRNVDSSLNEVVVTAFQSKARWKDAPVSVAVITQKDLQNISTTSLLPAINAVAGVRMEERSPGSYRLSIRGSTLRSPFGVRNIKIYWNDIPLTDGGGNTYLNLIDVNQLTGAEIIKGPSASMYGAGTGGVLLLKSSQSFLSSSTNSFNASVSGGSFNLLNEQTGFTHQQNNFTTSVQQSHLQSDGYRQQSAMRKDVVKWDASLQLKDQQLNFLIFYADLNYQTPGGLTKSQMLQDPQLARPAAGSIPGAVQQQATIYNKTLFGGLNHQYKISESFSTETSLMLNHTSFTNPAILNYENRDETNTGILTKIIYHHKINETDFQWSTGAEWLYNHSRIDDYKNKNGVADSLQLKDDVYVNQWFGFSQVQINYKRWSLNAGVSLNNQMMHYKRLTDANTNYVNTNNENVLAPRVALLYKINQHVSLYSLAAKGFSPPSLAEVHPQDRIFHSELQPEYGWNFETALKGDILNHRLQFDLALYDFELKDAIVIRNNAQGAQYFVNAGSISEKGIELWMKYNLLNQRTGFLKTLNVWGSYTYQPYYFNSYVQGTNNYAGNAVTGVPKNNFVVGLDAAAKNNFYLHIQYTQTSSLPLDDANDEFANASHLLQLKLGKHFRMHKTTVHVFAGADNLLNEVYSLGNDINAAARRFYNPASARNYFIGAALKL</sequence>
<dbReference type="InterPro" id="IPR000531">
    <property type="entry name" value="Beta-barrel_TonB"/>
</dbReference>
<dbReference type="EMBL" id="MLJW01000015">
    <property type="protein sequence ID" value="OIR13190.1"/>
    <property type="molecule type" value="Genomic_DNA"/>
</dbReference>
<reference evidence="9" key="1">
    <citation type="submission" date="2016-10" db="EMBL/GenBank/DDBJ databases">
        <title>Sequence of Gallionella enrichment culture.</title>
        <authorList>
            <person name="Poehlein A."/>
            <person name="Muehling M."/>
            <person name="Daniel R."/>
        </authorList>
    </citation>
    <scope>NUCLEOTIDE SEQUENCE</scope>
</reference>
<dbReference type="Pfam" id="PF07715">
    <property type="entry name" value="Plug"/>
    <property type="match status" value="1"/>
</dbReference>
<keyword evidence="2" id="KW-0813">Transport</keyword>
<evidence type="ECO:0000256" key="6">
    <source>
        <dbReference type="ARBA" id="ARBA00023237"/>
    </source>
</evidence>
<dbReference type="AlphaFoldDB" id="A0A1J5TMF2"/>
<dbReference type="PANTHER" id="PTHR30069">
    <property type="entry name" value="TONB-DEPENDENT OUTER MEMBRANE RECEPTOR"/>
    <property type="match status" value="1"/>
</dbReference>
<evidence type="ECO:0000256" key="2">
    <source>
        <dbReference type="ARBA" id="ARBA00022448"/>
    </source>
</evidence>
<keyword evidence="5" id="KW-0472">Membrane</keyword>
<evidence type="ECO:0000256" key="5">
    <source>
        <dbReference type="ARBA" id="ARBA00023136"/>
    </source>
</evidence>
<dbReference type="InterPro" id="IPR036942">
    <property type="entry name" value="Beta-barrel_TonB_sf"/>
</dbReference>
<evidence type="ECO:0000256" key="4">
    <source>
        <dbReference type="ARBA" id="ARBA00023077"/>
    </source>
</evidence>
<dbReference type="SUPFAM" id="SSF56935">
    <property type="entry name" value="Porins"/>
    <property type="match status" value="1"/>
</dbReference>
<dbReference type="PROSITE" id="PS52016">
    <property type="entry name" value="TONB_DEPENDENT_REC_3"/>
    <property type="match status" value="1"/>
</dbReference>
<comment type="subcellular location">
    <subcellularLocation>
        <location evidence="1">Cell outer membrane</location>
        <topology evidence="1">Multi-pass membrane protein</topology>
    </subcellularLocation>
</comment>
<dbReference type="Pfam" id="PF00593">
    <property type="entry name" value="TonB_dep_Rec_b-barrel"/>
    <property type="match status" value="1"/>
</dbReference>
<dbReference type="Gene3D" id="2.40.170.20">
    <property type="entry name" value="TonB-dependent receptor, beta-barrel domain"/>
    <property type="match status" value="1"/>
</dbReference>
<keyword evidence="3" id="KW-0812">Transmembrane</keyword>
<gene>
    <name evidence="9" type="primary">cirA_5</name>
    <name evidence="9" type="ORF">GALL_55750</name>
</gene>
<comment type="caution">
    <text evidence="9">The sequence shown here is derived from an EMBL/GenBank/DDBJ whole genome shotgun (WGS) entry which is preliminary data.</text>
</comment>
<protein>
    <submittedName>
        <fullName evidence="9">Colicin I receptor</fullName>
    </submittedName>
</protein>
<dbReference type="InterPro" id="IPR037066">
    <property type="entry name" value="Plug_dom_sf"/>
</dbReference>
<evidence type="ECO:0000256" key="3">
    <source>
        <dbReference type="ARBA" id="ARBA00022692"/>
    </source>
</evidence>
<keyword evidence="6" id="KW-0998">Cell outer membrane</keyword>
<dbReference type="PANTHER" id="PTHR30069:SF28">
    <property type="entry name" value="TONB-DEPENDENT RECEPTOR YNCD-RELATED"/>
    <property type="match status" value="1"/>
</dbReference>
<name>A0A1J5TMF2_9ZZZZ</name>
<dbReference type="GO" id="GO:0044718">
    <property type="term" value="P:siderophore transmembrane transport"/>
    <property type="evidence" value="ECO:0007669"/>
    <property type="project" value="TreeGrafter"/>
</dbReference>
<evidence type="ECO:0000259" key="8">
    <source>
        <dbReference type="Pfam" id="PF07715"/>
    </source>
</evidence>
<dbReference type="InterPro" id="IPR039426">
    <property type="entry name" value="TonB-dep_rcpt-like"/>
</dbReference>
<evidence type="ECO:0000256" key="1">
    <source>
        <dbReference type="ARBA" id="ARBA00004571"/>
    </source>
</evidence>